<dbReference type="SUPFAM" id="SSF47336">
    <property type="entry name" value="ACP-like"/>
    <property type="match status" value="1"/>
</dbReference>
<reference evidence="1" key="1">
    <citation type="submission" date="2018-05" db="EMBL/GenBank/DDBJ databases">
        <authorList>
            <person name="Lanie J.A."/>
            <person name="Ng W.-L."/>
            <person name="Kazmierczak K.M."/>
            <person name="Andrzejewski T.M."/>
            <person name="Davidsen T.M."/>
            <person name="Wayne K.J."/>
            <person name="Tettelin H."/>
            <person name="Glass J.I."/>
            <person name="Rusch D."/>
            <person name="Podicherti R."/>
            <person name="Tsui H.-C.T."/>
            <person name="Winkler M.E."/>
        </authorList>
    </citation>
    <scope>NUCLEOTIDE SEQUENCE</scope>
</reference>
<sequence>MKKVFKTEKINLEGSIEDISEWDSFTHIQLLNSIEKEFKIKVEFNDAMVMTSIPIIKKKIMNYLS</sequence>
<evidence type="ECO:0008006" key="2">
    <source>
        <dbReference type="Google" id="ProtNLM"/>
    </source>
</evidence>
<organism evidence="1">
    <name type="scientific">marine metagenome</name>
    <dbReference type="NCBI Taxonomy" id="408172"/>
    <lineage>
        <taxon>unclassified sequences</taxon>
        <taxon>metagenomes</taxon>
        <taxon>ecological metagenomes</taxon>
    </lineage>
</organism>
<accession>A0A382SHG2</accession>
<dbReference type="AlphaFoldDB" id="A0A382SHG2"/>
<gene>
    <name evidence="1" type="ORF">METZ01_LOCUS361779</name>
</gene>
<evidence type="ECO:0000313" key="1">
    <source>
        <dbReference type="EMBL" id="SVD08925.1"/>
    </source>
</evidence>
<dbReference type="Gene3D" id="1.10.1200.10">
    <property type="entry name" value="ACP-like"/>
    <property type="match status" value="1"/>
</dbReference>
<protein>
    <recommendedName>
        <fullName evidence="2">Carrier domain-containing protein</fullName>
    </recommendedName>
</protein>
<dbReference type="EMBL" id="UINC01128891">
    <property type="protein sequence ID" value="SVD08925.1"/>
    <property type="molecule type" value="Genomic_DNA"/>
</dbReference>
<proteinExistence type="predicted"/>
<name>A0A382SHG2_9ZZZZ</name>
<dbReference type="InterPro" id="IPR036736">
    <property type="entry name" value="ACP-like_sf"/>
</dbReference>